<dbReference type="SUPFAM" id="SSF52540">
    <property type="entry name" value="P-loop containing nucleoside triphosphate hydrolases"/>
    <property type="match status" value="1"/>
</dbReference>
<dbReference type="InterPro" id="IPR011527">
    <property type="entry name" value="ABC1_TM_dom"/>
</dbReference>
<dbReference type="Pfam" id="PF00664">
    <property type="entry name" value="ABC_membrane"/>
    <property type="match status" value="1"/>
</dbReference>
<dbReference type="SUPFAM" id="SSF90123">
    <property type="entry name" value="ABC transporter transmembrane region"/>
    <property type="match status" value="1"/>
</dbReference>
<evidence type="ECO:0000256" key="3">
    <source>
        <dbReference type="ARBA" id="ARBA00022741"/>
    </source>
</evidence>
<proteinExistence type="predicted"/>
<evidence type="ECO:0000256" key="1">
    <source>
        <dbReference type="ARBA" id="ARBA00004141"/>
    </source>
</evidence>
<keyword evidence="6" id="KW-0472">Membrane</keyword>
<dbReference type="GO" id="GO:0140359">
    <property type="term" value="F:ABC-type transporter activity"/>
    <property type="evidence" value="ECO:0007669"/>
    <property type="project" value="InterPro"/>
</dbReference>
<dbReference type="PROSITE" id="PS50929">
    <property type="entry name" value="ABC_TM1F"/>
    <property type="match status" value="1"/>
</dbReference>
<gene>
    <name evidence="8" type="ORF">CTOB1V02_LOCUS13070</name>
</gene>
<keyword evidence="3" id="KW-0547">Nucleotide-binding</keyword>
<dbReference type="PANTHER" id="PTHR24221">
    <property type="entry name" value="ATP-BINDING CASSETTE SUB-FAMILY B"/>
    <property type="match status" value="1"/>
</dbReference>
<feature type="domain" description="ABC transmembrane type-1" evidence="7">
    <location>
        <begin position="1"/>
        <end position="280"/>
    </location>
</feature>
<evidence type="ECO:0000256" key="6">
    <source>
        <dbReference type="ARBA" id="ARBA00023136"/>
    </source>
</evidence>
<dbReference type="InterPro" id="IPR039421">
    <property type="entry name" value="Type_1_exporter"/>
</dbReference>
<organism evidence="8">
    <name type="scientific">Cyprideis torosa</name>
    <dbReference type="NCBI Taxonomy" id="163714"/>
    <lineage>
        <taxon>Eukaryota</taxon>
        <taxon>Metazoa</taxon>
        <taxon>Ecdysozoa</taxon>
        <taxon>Arthropoda</taxon>
        <taxon>Crustacea</taxon>
        <taxon>Oligostraca</taxon>
        <taxon>Ostracoda</taxon>
        <taxon>Podocopa</taxon>
        <taxon>Podocopida</taxon>
        <taxon>Cytherocopina</taxon>
        <taxon>Cytheroidea</taxon>
        <taxon>Cytherideidae</taxon>
        <taxon>Cyprideis</taxon>
    </lineage>
</organism>
<dbReference type="OrthoDB" id="6500128at2759"/>
<sequence>MVVAVALEVLGPIWSKILIDDYIVPRNQNWPAIAVIIVASFVTAILGAWIGWRQRLRFAGIALRAVAGLRQRVFEHVIRLPVAWFDSAISGKLVSRVTNDTESVQDLYLHFLYTLLHNGIVLIGILTAMAVLDWQMMLVALAIVPVIVVIVLLYQRISGHHVARSREVRAEINAQFSESIQGMPILQASGQVGRFQQSFDATNDRFYVTRMRTLRAQAMLLRPAMDLIGGLLLAGIILAFGITGGIGGKDVGVLFAFLAYLGRFIEPLIEISQQFNSLQAAQVAAARVNTLLKQPAETMPDTAPPITSGAVRFTDLHFAYQPDKPALQGINLDIAHGEFVGIVGPTGSGKSTLLNLLLGFYAPQEGSVTIDGQPVRECAVDDFRQQVALVPQEPFILADTVEANIDLGRGLSAAERKRAATLSRFDE</sequence>
<dbReference type="GO" id="GO:0016020">
    <property type="term" value="C:membrane"/>
    <property type="evidence" value="ECO:0007669"/>
    <property type="project" value="UniProtKB-SubCell"/>
</dbReference>
<dbReference type="InterPro" id="IPR036640">
    <property type="entry name" value="ABC1_TM_sf"/>
</dbReference>
<dbReference type="Gene3D" id="1.20.1560.10">
    <property type="entry name" value="ABC transporter type 1, transmembrane domain"/>
    <property type="match status" value="1"/>
</dbReference>
<dbReference type="GO" id="GO:0005524">
    <property type="term" value="F:ATP binding"/>
    <property type="evidence" value="ECO:0007669"/>
    <property type="project" value="UniProtKB-KW"/>
</dbReference>
<dbReference type="InterPro" id="IPR027417">
    <property type="entry name" value="P-loop_NTPase"/>
</dbReference>
<dbReference type="EMBL" id="OB671921">
    <property type="protein sequence ID" value="CAD7235254.1"/>
    <property type="molecule type" value="Genomic_DNA"/>
</dbReference>
<dbReference type="InterPro" id="IPR003593">
    <property type="entry name" value="AAA+_ATPase"/>
</dbReference>
<evidence type="ECO:0000256" key="4">
    <source>
        <dbReference type="ARBA" id="ARBA00022840"/>
    </source>
</evidence>
<dbReference type="AlphaFoldDB" id="A0A7R8ZSF3"/>
<protein>
    <recommendedName>
        <fullName evidence="7">ABC transmembrane type-1 domain-containing protein</fullName>
    </recommendedName>
</protein>
<feature type="non-terminal residue" evidence="8">
    <location>
        <position position="427"/>
    </location>
</feature>
<dbReference type="CDD" id="cd18544">
    <property type="entry name" value="ABC_6TM_TmrA_like"/>
    <property type="match status" value="1"/>
</dbReference>
<accession>A0A7R8ZSF3</accession>
<keyword evidence="4" id="KW-0067">ATP-binding</keyword>
<dbReference type="GO" id="GO:0034040">
    <property type="term" value="F:ATPase-coupled lipid transmembrane transporter activity"/>
    <property type="evidence" value="ECO:0007669"/>
    <property type="project" value="TreeGrafter"/>
</dbReference>
<dbReference type="CDD" id="cd03228">
    <property type="entry name" value="ABCC_MRP_Like"/>
    <property type="match status" value="1"/>
</dbReference>
<dbReference type="Pfam" id="PF00005">
    <property type="entry name" value="ABC_tran"/>
    <property type="match status" value="1"/>
</dbReference>
<comment type="subcellular location">
    <subcellularLocation>
        <location evidence="1">Membrane</location>
        <topology evidence="1">Multi-pass membrane protein</topology>
    </subcellularLocation>
</comment>
<keyword evidence="2" id="KW-0812">Transmembrane</keyword>
<name>A0A7R8ZSF3_9CRUS</name>
<dbReference type="InterPro" id="IPR003439">
    <property type="entry name" value="ABC_transporter-like_ATP-bd"/>
</dbReference>
<dbReference type="Gene3D" id="3.40.50.300">
    <property type="entry name" value="P-loop containing nucleotide triphosphate hydrolases"/>
    <property type="match status" value="1"/>
</dbReference>
<evidence type="ECO:0000313" key="8">
    <source>
        <dbReference type="EMBL" id="CAD7235254.1"/>
    </source>
</evidence>
<evidence type="ECO:0000259" key="7">
    <source>
        <dbReference type="PROSITE" id="PS50929"/>
    </source>
</evidence>
<evidence type="ECO:0000256" key="5">
    <source>
        <dbReference type="ARBA" id="ARBA00022989"/>
    </source>
</evidence>
<dbReference type="PANTHER" id="PTHR24221:SF615">
    <property type="entry name" value="MULTIDRUG RESISTANCE-LIKE ATP-BINDING PROTEIN MDLB"/>
    <property type="match status" value="1"/>
</dbReference>
<dbReference type="SMART" id="SM00382">
    <property type="entry name" value="AAA"/>
    <property type="match status" value="1"/>
</dbReference>
<evidence type="ECO:0000256" key="2">
    <source>
        <dbReference type="ARBA" id="ARBA00022692"/>
    </source>
</evidence>
<reference evidence="8" key="1">
    <citation type="submission" date="2020-11" db="EMBL/GenBank/DDBJ databases">
        <authorList>
            <person name="Tran Van P."/>
        </authorList>
    </citation>
    <scope>NUCLEOTIDE SEQUENCE</scope>
</reference>
<keyword evidence="5" id="KW-1133">Transmembrane helix</keyword>
<dbReference type="GO" id="GO:0016887">
    <property type="term" value="F:ATP hydrolysis activity"/>
    <property type="evidence" value="ECO:0007669"/>
    <property type="project" value="InterPro"/>
</dbReference>